<evidence type="ECO:0000256" key="8">
    <source>
        <dbReference type="ARBA" id="ARBA00023136"/>
    </source>
</evidence>
<dbReference type="Gene3D" id="3.40.50.300">
    <property type="entry name" value="P-loop containing nucleotide triphosphate hydrolases"/>
    <property type="match status" value="1"/>
</dbReference>
<dbReference type="CDD" id="cd07346">
    <property type="entry name" value="ABC_6TM_exporters"/>
    <property type="match status" value="1"/>
</dbReference>
<dbReference type="GO" id="GO:0034040">
    <property type="term" value="F:ATPase-coupled lipid transmembrane transporter activity"/>
    <property type="evidence" value="ECO:0007669"/>
    <property type="project" value="TreeGrafter"/>
</dbReference>
<evidence type="ECO:0000256" key="5">
    <source>
        <dbReference type="ARBA" id="ARBA00022741"/>
    </source>
</evidence>
<evidence type="ECO:0000256" key="7">
    <source>
        <dbReference type="ARBA" id="ARBA00022989"/>
    </source>
</evidence>
<dbReference type="InterPro" id="IPR003593">
    <property type="entry name" value="AAA+_ATPase"/>
</dbReference>
<sequence length="685" mass="74871">MSSRHLLSNLAQRYPGLISLNVALGFSGALFNGISTALIIPVLLSFLGEPIATKGLPPVIQALLSPFVGGSGQQNLLLMTSAIILLLLFKNIAAYANALVSGALKRTLSNDLRERGLRLLLDVDIDFYVKTGIGDIINRLNNEVSRAASAIATLTRTVTVSITVLVFVSLLLALSWQLTIVSTALLAVVASVNQYSIGRSKQFGKELSESSRAYSTSVLDLLSGMRLVRCTANETHEYQRLKKLIGDREEAEFKAQAVSALIDPVSEMTGIVALLLIVLIGRSVLGNQVEAFSAVLLTYLFLLFRTLPLIAQLNGARSQLANISPSIEIASDFLRQDNKPFMKNGSIPFTALKQGIHFQNLSLTYPGQKKPVLSEVDLHLPKNTTLALVGSSGAGKSTLADLLPRFYDPTQGCILIDGQDLRSLDFKSLRRSMGIVSQDTFLFNASIRDNIAYGCADATDSAIMEAAKQANAHEFILQLPQGFDTQIGDRGVLLSGGQRQRIAIARALLQNPEILILDEATSALDTVSERLVQEAIDHLSRDRTTLVIAHRLSTVQKADQIAVMDQGRVVELGSHQQLMAKNGYYARLCDMQFEDKTQIKFELNQTQLAKTSHQFRTLLNGVIGLLGLMIDGIVETPEEQQEYTQGAYYSALNLIKSLERLEHDPEKPQLEESLQFPAQAIQVQT</sequence>
<dbReference type="Proteomes" id="UP000757435">
    <property type="component" value="Unassembled WGS sequence"/>
</dbReference>
<protein>
    <recommendedName>
        <fullName evidence="3">histidine kinase</fullName>
        <ecNumber evidence="3">2.7.13.3</ecNumber>
    </recommendedName>
</protein>
<feature type="transmembrane region" description="Helical" evidence="9">
    <location>
        <begin position="20"/>
        <end position="47"/>
    </location>
</feature>
<keyword evidence="8 9" id="KW-0472">Membrane</keyword>
<accession>A0A951QCX8</accession>
<dbReference type="PROSITE" id="PS50929">
    <property type="entry name" value="ABC_TM1F"/>
    <property type="match status" value="1"/>
</dbReference>
<dbReference type="FunFam" id="3.40.50.300:FF:000218">
    <property type="entry name" value="Multidrug ABC transporter ATP-binding protein"/>
    <property type="match status" value="1"/>
</dbReference>
<dbReference type="EC" id="2.7.13.3" evidence="3"/>
<evidence type="ECO:0000256" key="6">
    <source>
        <dbReference type="ARBA" id="ARBA00022840"/>
    </source>
</evidence>
<evidence type="ECO:0000313" key="12">
    <source>
        <dbReference type="EMBL" id="MBW4660512.1"/>
    </source>
</evidence>
<comment type="caution">
    <text evidence="12">The sequence shown here is derived from an EMBL/GenBank/DDBJ whole genome shotgun (WGS) entry which is preliminary data.</text>
</comment>
<keyword evidence="4 9" id="KW-0812">Transmembrane</keyword>
<keyword evidence="6 12" id="KW-0067">ATP-binding</keyword>
<gene>
    <name evidence="12" type="ORF">KME15_17715</name>
</gene>
<organism evidence="12 13">
    <name type="scientific">Drouetiella hepatica Uher 2000/2452</name>
    <dbReference type="NCBI Taxonomy" id="904376"/>
    <lineage>
        <taxon>Bacteria</taxon>
        <taxon>Bacillati</taxon>
        <taxon>Cyanobacteriota</taxon>
        <taxon>Cyanophyceae</taxon>
        <taxon>Oculatellales</taxon>
        <taxon>Oculatellaceae</taxon>
        <taxon>Drouetiella</taxon>
    </lineage>
</organism>
<proteinExistence type="predicted"/>
<dbReference type="CDD" id="cd03251">
    <property type="entry name" value="ABCC_MsbA"/>
    <property type="match status" value="1"/>
</dbReference>
<name>A0A951QCX8_9CYAN</name>
<evidence type="ECO:0000256" key="4">
    <source>
        <dbReference type="ARBA" id="ARBA00022692"/>
    </source>
</evidence>
<comment type="subcellular location">
    <subcellularLocation>
        <location evidence="2">Cell membrane</location>
        <topology evidence="2">Multi-pass membrane protein</topology>
    </subcellularLocation>
</comment>
<feature type="domain" description="ABC transporter" evidence="10">
    <location>
        <begin position="356"/>
        <end position="591"/>
    </location>
</feature>
<evidence type="ECO:0000256" key="2">
    <source>
        <dbReference type="ARBA" id="ARBA00004651"/>
    </source>
</evidence>
<evidence type="ECO:0000259" key="11">
    <source>
        <dbReference type="PROSITE" id="PS50929"/>
    </source>
</evidence>
<dbReference type="GO" id="GO:0000155">
    <property type="term" value="F:phosphorelay sensor kinase activity"/>
    <property type="evidence" value="ECO:0007669"/>
    <property type="project" value="InterPro"/>
</dbReference>
<dbReference type="PANTHER" id="PTHR24221">
    <property type="entry name" value="ATP-BINDING CASSETTE SUB-FAMILY B"/>
    <property type="match status" value="1"/>
</dbReference>
<dbReference type="Pfam" id="PF00664">
    <property type="entry name" value="ABC_membrane"/>
    <property type="match status" value="1"/>
</dbReference>
<evidence type="ECO:0000256" key="1">
    <source>
        <dbReference type="ARBA" id="ARBA00000085"/>
    </source>
</evidence>
<dbReference type="InterPro" id="IPR003439">
    <property type="entry name" value="ABC_transporter-like_ATP-bd"/>
</dbReference>
<dbReference type="EMBL" id="JAHHHD010000022">
    <property type="protein sequence ID" value="MBW4660512.1"/>
    <property type="molecule type" value="Genomic_DNA"/>
</dbReference>
<dbReference type="SMART" id="SM00382">
    <property type="entry name" value="AAA"/>
    <property type="match status" value="1"/>
</dbReference>
<keyword evidence="7 9" id="KW-1133">Transmembrane helix</keyword>
<feature type="transmembrane region" description="Helical" evidence="9">
    <location>
        <begin position="76"/>
        <end position="100"/>
    </location>
</feature>
<evidence type="ECO:0000313" key="13">
    <source>
        <dbReference type="Proteomes" id="UP000757435"/>
    </source>
</evidence>
<feature type="domain" description="ABC transmembrane type-1" evidence="11">
    <location>
        <begin position="59"/>
        <end position="322"/>
    </location>
</feature>
<reference evidence="12" key="2">
    <citation type="journal article" date="2022" name="Microbiol. Resour. Announc.">
        <title>Metagenome Sequencing to Explore Phylogenomics of Terrestrial Cyanobacteria.</title>
        <authorList>
            <person name="Ward R.D."/>
            <person name="Stajich J.E."/>
            <person name="Johansen J.R."/>
            <person name="Huntemann M."/>
            <person name="Clum A."/>
            <person name="Foster B."/>
            <person name="Foster B."/>
            <person name="Roux S."/>
            <person name="Palaniappan K."/>
            <person name="Varghese N."/>
            <person name="Mukherjee S."/>
            <person name="Reddy T.B.K."/>
            <person name="Daum C."/>
            <person name="Copeland A."/>
            <person name="Chen I.A."/>
            <person name="Ivanova N.N."/>
            <person name="Kyrpides N.C."/>
            <person name="Shapiro N."/>
            <person name="Eloe-Fadrosh E.A."/>
            <person name="Pietrasiak N."/>
        </authorList>
    </citation>
    <scope>NUCLEOTIDE SEQUENCE</scope>
    <source>
        <strain evidence="12">UHER 2000/2452</strain>
    </source>
</reference>
<dbReference type="SUPFAM" id="SSF90123">
    <property type="entry name" value="ABC transporter transmembrane region"/>
    <property type="match status" value="1"/>
</dbReference>
<dbReference type="PANTHER" id="PTHR24221:SF654">
    <property type="entry name" value="ATP-BINDING CASSETTE SUB-FAMILY B MEMBER 6"/>
    <property type="match status" value="1"/>
</dbReference>
<evidence type="ECO:0000256" key="3">
    <source>
        <dbReference type="ARBA" id="ARBA00012438"/>
    </source>
</evidence>
<dbReference type="Pfam" id="PF00005">
    <property type="entry name" value="ABC_tran"/>
    <property type="match status" value="1"/>
</dbReference>
<dbReference type="InterPro" id="IPR017871">
    <property type="entry name" value="ABC_transporter-like_CS"/>
</dbReference>
<dbReference type="GO" id="GO:0140359">
    <property type="term" value="F:ABC-type transporter activity"/>
    <property type="evidence" value="ECO:0007669"/>
    <property type="project" value="InterPro"/>
</dbReference>
<dbReference type="InterPro" id="IPR036640">
    <property type="entry name" value="ABC1_TM_sf"/>
</dbReference>
<dbReference type="InterPro" id="IPR027417">
    <property type="entry name" value="P-loop_NTPase"/>
</dbReference>
<dbReference type="SUPFAM" id="SSF47384">
    <property type="entry name" value="Homodimeric domain of signal transducing histidine kinase"/>
    <property type="match status" value="1"/>
</dbReference>
<dbReference type="AlphaFoldDB" id="A0A951QCX8"/>
<evidence type="ECO:0000256" key="9">
    <source>
        <dbReference type="SAM" id="Phobius"/>
    </source>
</evidence>
<dbReference type="PROSITE" id="PS50893">
    <property type="entry name" value="ABC_TRANSPORTER_2"/>
    <property type="match status" value="1"/>
</dbReference>
<dbReference type="GO" id="GO:0016887">
    <property type="term" value="F:ATP hydrolysis activity"/>
    <property type="evidence" value="ECO:0007669"/>
    <property type="project" value="InterPro"/>
</dbReference>
<reference evidence="12" key="1">
    <citation type="submission" date="2021-05" db="EMBL/GenBank/DDBJ databases">
        <authorList>
            <person name="Pietrasiak N."/>
            <person name="Ward R."/>
            <person name="Stajich J.E."/>
            <person name="Kurbessoian T."/>
        </authorList>
    </citation>
    <scope>NUCLEOTIDE SEQUENCE</scope>
    <source>
        <strain evidence="12">UHER 2000/2452</strain>
    </source>
</reference>
<dbReference type="PROSITE" id="PS00211">
    <property type="entry name" value="ABC_TRANSPORTER_1"/>
    <property type="match status" value="1"/>
</dbReference>
<dbReference type="SUPFAM" id="SSF52540">
    <property type="entry name" value="P-loop containing nucleoside triphosphate hydrolases"/>
    <property type="match status" value="1"/>
</dbReference>
<dbReference type="GO" id="GO:0005886">
    <property type="term" value="C:plasma membrane"/>
    <property type="evidence" value="ECO:0007669"/>
    <property type="project" value="UniProtKB-SubCell"/>
</dbReference>
<evidence type="ECO:0000259" key="10">
    <source>
        <dbReference type="PROSITE" id="PS50893"/>
    </source>
</evidence>
<dbReference type="InterPro" id="IPR039421">
    <property type="entry name" value="Type_1_exporter"/>
</dbReference>
<feature type="transmembrane region" description="Helical" evidence="9">
    <location>
        <begin position="291"/>
        <end position="311"/>
    </location>
</feature>
<dbReference type="GO" id="GO:0005524">
    <property type="term" value="F:ATP binding"/>
    <property type="evidence" value="ECO:0007669"/>
    <property type="project" value="UniProtKB-KW"/>
</dbReference>
<dbReference type="InterPro" id="IPR036097">
    <property type="entry name" value="HisK_dim/P_sf"/>
</dbReference>
<dbReference type="InterPro" id="IPR011527">
    <property type="entry name" value="ABC1_TM_dom"/>
</dbReference>
<feature type="transmembrane region" description="Helical" evidence="9">
    <location>
        <begin position="268"/>
        <end position="285"/>
    </location>
</feature>
<keyword evidence="5" id="KW-0547">Nucleotide-binding</keyword>
<dbReference type="Gene3D" id="1.20.1560.10">
    <property type="entry name" value="ABC transporter type 1, transmembrane domain"/>
    <property type="match status" value="1"/>
</dbReference>
<comment type="catalytic activity">
    <reaction evidence="1">
        <text>ATP + protein L-histidine = ADP + protein N-phospho-L-histidine.</text>
        <dbReference type="EC" id="2.7.13.3"/>
    </reaction>
</comment>